<dbReference type="InterPro" id="IPR045249">
    <property type="entry name" value="HARBI1-like"/>
</dbReference>
<dbReference type="InterPro" id="IPR027806">
    <property type="entry name" value="HARBI1_dom"/>
</dbReference>
<accession>A0AAX6I0Y6</accession>
<evidence type="ECO:0000313" key="11">
    <source>
        <dbReference type="EMBL" id="KAJ6846748.1"/>
    </source>
</evidence>
<protein>
    <submittedName>
        <fullName evidence="11">Protein ANTAGONIST OF LIKE HETEROCHROMATIN PROTEIN 1</fullName>
    </submittedName>
</protein>
<dbReference type="PANTHER" id="PTHR22930:SF85">
    <property type="entry name" value="GH03217P-RELATED"/>
    <property type="match status" value="1"/>
</dbReference>
<sequence length="394" mass="44496">MVPPKKSKKNKRKASSSHPPPQLEPKATADTDWWYSFLQKNSALGHTIPPDEDEAFKCFFRVSKKTFDYICSLVREDLVSRPPSGLINIEGRLLSVEKQVAIAMRRLASGESQVSVGGVFGVGQSTVSQVTWRFIESMEERARHHLKWPEPERMEQIKSELETACRLPNCCGAIGATHIIMTLPAVESSDDWCDQESNYSMFLQGVVDHERRFLDIVTGWPGSMTMSRLLKFSGFFKLCEVGKRLNGPVKMSAERAEIREFIVGDCAYPLLPWLMTPYEGKGLSASMASFNAAHKAAVSLASRALSQLKGSWRILHKVMWRPDKHKLPSIILVCCLLHNIIIDCGDELHSDVALSDHHDPGYKEQNCQQEDSLGQTLRENISSHLLYYEMRPLY</sequence>
<comment type="cofactor">
    <cofactor evidence="1">
        <name>a divalent metal cation</name>
        <dbReference type="ChEBI" id="CHEBI:60240"/>
    </cofactor>
</comment>
<evidence type="ECO:0000256" key="7">
    <source>
        <dbReference type="ARBA" id="ARBA00023242"/>
    </source>
</evidence>
<keyword evidence="5" id="KW-0479">Metal-binding</keyword>
<feature type="region of interest" description="Disordered" evidence="8">
    <location>
        <begin position="1"/>
        <end position="26"/>
    </location>
</feature>
<evidence type="ECO:0000256" key="1">
    <source>
        <dbReference type="ARBA" id="ARBA00001968"/>
    </source>
</evidence>
<evidence type="ECO:0000256" key="5">
    <source>
        <dbReference type="ARBA" id="ARBA00022723"/>
    </source>
</evidence>
<evidence type="ECO:0000256" key="4">
    <source>
        <dbReference type="ARBA" id="ARBA00022722"/>
    </source>
</evidence>
<proteinExistence type="inferred from homology"/>
<evidence type="ECO:0000256" key="2">
    <source>
        <dbReference type="ARBA" id="ARBA00004123"/>
    </source>
</evidence>
<evidence type="ECO:0000256" key="6">
    <source>
        <dbReference type="ARBA" id="ARBA00022801"/>
    </source>
</evidence>
<name>A0AAX6I0Y6_IRIPA</name>
<evidence type="ECO:0000256" key="3">
    <source>
        <dbReference type="ARBA" id="ARBA00006958"/>
    </source>
</evidence>
<dbReference type="GO" id="GO:0035102">
    <property type="term" value="C:PRC1 complex"/>
    <property type="evidence" value="ECO:0007669"/>
    <property type="project" value="TreeGrafter"/>
</dbReference>
<dbReference type="EMBL" id="JANAVB010005597">
    <property type="protein sequence ID" value="KAJ6846748.1"/>
    <property type="molecule type" value="Genomic_DNA"/>
</dbReference>
<comment type="caution">
    <text evidence="11">The sequence shown here is derived from an EMBL/GenBank/DDBJ whole genome shotgun (WGS) entry which is preliminary data.</text>
</comment>
<evidence type="ECO:0000256" key="8">
    <source>
        <dbReference type="SAM" id="MobiDB-lite"/>
    </source>
</evidence>
<keyword evidence="6" id="KW-0378">Hydrolase</keyword>
<dbReference type="GO" id="GO:0004518">
    <property type="term" value="F:nuclease activity"/>
    <property type="evidence" value="ECO:0007669"/>
    <property type="project" value="UniProtKB-KW"/>
</dbReference>
<keyword evidence="7" id="KW-0539">Nucleus</keyword>
<keyword evidence="12" id="KW-1185">Reference proteome</keyword>
<feature type="compositionally biased region" description="Basic residues" evidence="8">
    <location>
        <begin position="1"/>
        <end position="15"/>
    </location>
</feature>
<dbReference type="Pfam" id="PF13359">
    <property type="entry name" value="DDE_Tnp_4"/>
    <property type="match status" value="1"/>
</dbReference>
<reference evidence="11" key="1">
    <citation type="journal article" date="2023" name="GigaByte">
        <title>Genome assembly of the bearded iris, Iris pallida Lam.</title>
        <authorList>
            <person name="Bruccoleri R.E."/>
            <person name="Oakeley E.J."/>
            <person name="Faust A.M.E."/>
            <person name="Altorfer M."/>
            <person name="Dessus-Babus S."/>
            <person name="Burckhardt D."/>
            <person name="Oertli M."/>
            <person name="Naumann U."/>
            <person name="Petersen F."/>
            <person name="Wong J."/>
        </authorList>
    </citation>
    <scope>NUCLEOTIDE SEQUENCE</scope>
    <source>
        <strain evidence="11">GSM-AAB239-AS_SAM_17_03QT</strain>
    </source>
</reference>
<comment type="similarity">
    <text evidence="3">Belongs to the HARBI1 family.</text>
</comment>
<dbReference type="PANTHER" id="PTHR22930">
    <property type="match status" value="1"/>
</dbReference>
<dbReference type="GO" id="GO:0016787">
    <property type="term" value="F:hydrolase activity"/>
    <property type="evidence" value="ECO:0007669"/>
    <property type="project" value="UniProtKB-KW"/>
</dbReference>
<evidence type="ECO:0000313" key="12">
    <source>
        <dbReference type="Proteomes" id="UP001140949"/>
    </source>
</evidence>
<evidence type="ECO:0000313" key="10">
    <source>
        <dbReference type="EMBL" id="KAJ6796625.1"/>
    </source>
</evidence>
<comment type="subcellular location">
    <subcellularLocation>
        <location evidence="2">Nucleus</location>
    </subcellularLocation>
</comment>
<feature type="domain" description="DDE Tnp4" evidence="9">
    <location>
        <begin position="176"/>
        <end position="339"/>
    </location>
</feature>
<gene>
    <name evidence="10" type="ORF">M6B38_219450</name>
    <name evidence="11" type="ORF">M6B38_283075</name>
</gene>
<evidence type="ECO:0000259" key="9">
    <source>
        <dbReference type="Pfam" id="PF13359"/>
    </source>
</evidence>
<keyword evidence="4" id="KW-0540">Nuclease</keyword>
<dbReference type="EMBL" id="JANAVB010041219">
    <property type="protein sequence ID" value="KAJ6796625.1"/>
    <property type="molecule type" value="Genomic_DNA"/>
</dbReference>
<reference evidence="11" key="2">
    <citation type="submission" date="2023-04" db="EMBL/GenBank/DDBJ databases">
        <authorList>
            <person name="Bruccoleri R.E."/>
            <person name="Oakeley E.J."/>
            <person name="Faust A.-M."/>
            <person name="Dessus-Babus S."/>
            <person name="Altorfer M."/>
            <person name="Burckhardt D."/>
            <person name="Oertli M."/>
            <person name="Naumann U."/>
            <person name="Petersen F."/>
            <person name="Wong J."/>
        </authorList>
    </citation>
    <scope>NUCLEOTIDE SEQUENCE</scope>
    <source>
        <strain evidence="11">GSM-AAB239-AS_SAM_17_03QT</strain>
        <tissue evidence="11">Leaf</tissue>
    </source>
</reference>
<organism evidence="11 12">
    <name type="scientific">Iris pallida</name>
    <name type="common">Sweet iris</name>
    <dbReference type="NCBI Taxonomy" id="29817"/>
    <lineage>
        <taxon>Eukaryota</taxon>
        <taxon>Viridiplantae</taxon>
        <taxon>Streptophyta</taxon>
        <taxon>Embryophyta</taxon>
        <taxon>Tracheophyta</taxon>
        <taxon>Spermatophyta</taxon>
        <taxon>Magnoliopsida</taxon>
        <taxon>Liliopsida</taxon>
        <taxon>Asparagales</taxon>
        <taxon>Iridaceae</taxon>
        <taxon>Iridoideae</taxon>
        <taxon>Irideae</taxon>
        <taxon>Iris</taxon>
    </lineage>
</organism>
<dbReference type="GO" id="GO:0046872">
    <property type="term" value="F:metal ion binding"/>
    <property type="evidence" value="ECO:0007669"/>
    <property type="project" value="UniProtKB-KW"/>
</dbReference>
<dbReference type="AlphaFoldDB" id="A0AAX6I0Y6"/>
<dbReference type="Proteomes" id="UP001140949">
    <property type="component" value="Unassembled WGS sequence"/>
</dbReference>
<dbReference type="GO" id="GO:0035098">
    <property type="term" value="C:ESC/E(Z) complex"/>
    <property type="evidence" value="ECO:0007669"/>
    <property type="project" value="TreeGrafter"/>
</dbReference>
<dbReference type="GO" id="GO:0003682">
    <property type="term" value="F:chromatin binding"/>
    <property type="evidence" value="ECO:0007669"/>
    <property type="project" value="TreeGrafter"/>
</dbReference>